<keyword evidence="3" id="KW-0808">Transferase</keyword>
<dbReference type="CDD" id="cd02440">
    <property type="entry name" value="AdoMet_MTases"/>
    <property type="match status" value="1"/>
</dbReference>
<evidence type="ECO:0000256" key="1">
    <source>
        <dbReference type="ARBA" id="ARBA00010815"/>
    </source>
</evidence>
<keyword evidence="2 7" id="KW-0489">Methyltransferase</keyword>
<dbReference type="InterPro" id="IPR041698">
    <property type="entry name" value="Methyltransf_25"/>
</dbReference>
<dbReference type="Proteomes" id="UP001017257">
    <property type="component" value="Chromosome"/>
</dbReference>
<evidence type="ECO:0000313" key="7">
    <source>
        <dbReference type="EMBL" id="UVF20076.1"/>
    </source>
</evidence>
<dbReference type="SUPFAM" id="SSF53335">
    <property type="entry name" value="S-adenosyl-L-methionine-dependent methyltransferases"/>
    <property type="match status" value="1"/>
</dbReference>
<dbReference type="GO" id="GO:0032259">
    <property type="term" value="P:methylation"/>
    <property type="evidence" value="ECO:0007669"/>
    <property type="project" value="UniProtKB-KW"/>
</dbReference>
<dbReference type="PANTHER" id="PTHR43667">
    <property type="entry name" value="CYCLOPROPANE-FATTY-ACYL-PHOSPHOLIPID SYNTHASE"/>
    <property type="match status" value="1"/>
</dbReference>
<evidence type="ECO:0000256" key="3">
    <source>
        <dbReference type="ARBA" id="ARBA00022679"/>
    </source>
</evidence>
<comment type="similarity">
    <text evidence="1">Belongs to the CFA/CMAS family.</text>
</comment>
<dbReference type="GO" id="GO:0008168">
    <property type="term" value="F:methyltransferase activity"/>
    <property type="evidence" value="ECO:0007669"/>
    <property type="project" value="UniProtKB-KW"/>
</dbReference>
<reference evidence="7" key="1">
    <citation type="submission" date="2022-08" db="EMBL/GenBank/DDBJ databases">
        <title>Microvirga terrae sp. nov., isolated from soil.</title>
        <authorList>
            <person name="Kim K.H."/>
            <person name="Seo Y.L."/>
            <person name="Kim J.M."/>
            <person name="Lee J.K."/>
            <person name="Han D.M."/>
            <person name="Jeon C.O."/>
        </authorList>
    </citation>
    <scope>NUCLEOTIDE SEQUENCE</scope>
    <source>
        <strain evidence="7">R24</strain>
    </source>
</reference>
<evidence type="ECO:0000259" key="6">
    <source>
        <dbReference type="Pfam" id="PF13649"/>
    </source>
</evidence>
<dbReference type="InterPro" id="IPR050723">
    <property type="entry name" value="CFA/CMAS"/>
</dbReference>
<keyword evidence="4" id="KW-0949">S-adenosyl-L-methionine</keyword>
<dbReference type="InterPro" id="IPR036388">
    <property type="entry name" value="WH-like_DNA-bd_sf"/>
</dbReference>
<evidence type="ECO:0000256" key="5">
    <source>
        <dbReference type="ARBA" id="ARBA00023098"/>
    </source>
</evidence>
<dbReference type="PANTHER" id="PTHR43667:SF1">
    <property type="entry name" value="CYCLOPROPANE-FATTY-ACYL-PHOSPHOLIPID SYNTHASE"/>
    <property type="match status" value="1"/>
</dbReference>
<dbReference type="Gene3D" id="1.10.10.10">
    <property type="entry name" value="Winged helix-like DNA-binding domain superfamily/Winged helix DNA-binding domain"/>
    <property type="match status" value="1"/>
</dbReference>
<evidence type="ECO:0000313" key="8">
    <source>
        <dbReference type="Proteomes" id="UP001017257"/>
    </source>
</evidence>
<evidence type="ECO:0000256" key="2">
    <source>
        <dbReference type="ARBA" id="ARBA00022603"/>
    </source>
</evidence>
<dbReference type="Pfam" id="PF13649">
    <property type="entry name" value="Methyltransf_25"/>
    <property type="match status" value="1"/>
</dbReference>
<evidence type="ECO:0000256" key="4">
    <source>
        <dbReference type="ARBA" id="ARBA00022691"/>
    </source>
</evidence>
<dbReference type="InterPro" id="IPR029063">
    <property type="entry name" value="SAM-dependent_MTases_sf"/>
</dbReference>
<protein>
    <submittedName>
        <fullName evidence="7">Class I SAM-dependent methyltransferase</fullName>
    </submittedName>
</protein>
<organism evidence="7 8">
    <name type="scientific">Microvirga terrae</name>
    <dbReference type="NCBI Taxonomy" id="2740529"/>
    <lineage>
        <taxon>Bacteria</taxon>
        <taxon>Pseudomonadati</taxon>
        <taxon>Pseudomonadota</taxon>
        <taxon>Alphaproteobacteria</taxon>
        <taxon>Hyphomicrobiales</taxon>
        <taxon>Methylobacteriaceae</taxon>
        <taxon>Microvirga</taxon>
    </lineage>
</organism>
<dbReference type="Gene3D" id="3.40.50.150">
    <property type="entry name" value="Vaccinia Virus protein VP39"/>
    <property type="match status" value="1"/>
</dbReference>
<name>A0ABY5RUS4_9HYPH</name>
<gene>
    <name evidence="7" type="ORF">HPT29_002685</name>
</gene>
<keyword evidence="5" id="KW-0443">Lipid metabolism</keyword>
<keyword evidence="8" id="KW-1185">Reference proteome</keyword>
<dbReference type="EMBL" id="CP102845">
    <property type="protein sequence ID" value="UVF20076.1"/>
    <property type="molecule type" value="Genomic_DNA"/>
</dbReference>
<feature type="domain" description="Methyltransferase" evidence="6">
    <location>
        <begin position="199"/>
        <end position="293"/>
    </location>
</feature>
<sequence>MLWRAYALLSHGGDRVGFGSIGLPSWHRTAAPPFRRSGDVLKVLEEADHAIWSASALSACADSGLLAQLGKPTAIDELARAASLPLPLVQVLIDVLASYGFLVWEHGRVRAAPSLMPFTTPEGVATFQASLRAPLLQAQSFRHRSAEGALTLDGWTHTDEAIIEAQGTLTQLWTTRALPKLKFLPGLVPRLERPGAGLLDVGAGAAGLSITLCRHFPHLNAVALEPAPHPAAVGTRHVQEAGLAGRIDVRQERVEDLRDKEAFDLAFLPQMFLPEAIIHEAIERVFRALRPGGWLLVAVLASEGHGRVPAINRLKNLLWGGGIRNVNHLRPRLAAAGFDPVIRAPGGASLRMICARRPNLRDPP</sequence>
<proteinExistence type="inferred from homology"/>
<accession>A0ABY5RUS4</accession>
<dbReference type="RefSeq" id="WP_173948137.1">
    <property type="nucleotide sequence ID" value="NZ_CP102845.1"/>
</dbReference>